<dbReference type="SUPFAM" id="SSF53756">
    <property type="entry name" value="UDP-Glycosyltransferase/glycogen phosphorylase"/>
    <property type="match status" value="1"/>
</dbReference>
<organism evidence="5 6">
    <name type="scientific">Actinocorallia longicatena</name>
    <dbReference type="NCBI Taxonomy" id="111803"/>
    <lineage>
        <taxon>Bacteria</taxon>
        <taxon>Bacillati</taxon>
        <taxon>Actinomycetota</taxon>
        <taxon>Actinomycetes</taxon>
        <taxon>Streptosporangiales</taxon>
        <taxon>Thermomonosporaceae</taxon>
        <taxon>Actinocorallia</taxon>
    </lineage>
</organism>
<dbReference type="Pfam" id="PF00534">
    <property type="entry name" value="Glycos_transf_1"/>
    <property type="match status" value="1"/>
</dbReference>
<dbReference type="EMBL" id="BAAAUV010000001">
    <property type="protein sequence ID" value="GAA3193996.1"/>
    <property type="molecule type" value="Genomic_DNA"/>
</dbReference>
<evidence type="ECO:0000313" key="5">
    <source>
        <dbReference type="EMBL" id="GAA3193996.1"/>
    </source>
</evidence>
<gene>
    <name evidence="5" type="ORF">GCM10010468_03570</name>
</gene>
<protein>
    <submittedName>
        <fullName evidence="5">Glycosyltransferase family 1 protein</fullName>
    </submittedName>
</protein>
<evidence type="ECO:0000259" key="3">
    <source>
        <dbReference type="Pfam" id="PF00534"/>
    </source>
</evidence>
<feature type="domain" description="Glycosyltransferase subfamily 4-like N-terminal" evidence="4">
    <location>
        <begin position="14"/>
        <end position="187"/>
    </location>
</feature>
<reference evidence="6" key="1">
    <citation type="journal article" date="2019" name="Int. J. Syst. Evol. Microbiol.">
        <title>The Global Catalogue of Microorganisms (GCM) 10K type strain sequencing project: providing services to taxonomists for standard genome sequencing and annotation.</title>
        <authorList>
            <consortium name="The Broad Institute Genomics Platform"/>
            <consortium name="The Broad Institute Genome Sequencing Center for Infectious Disease"/>
            <person name="Wu L."/>
            <person name="Ma J."/>
        </authorList>
    </citation>
    <scope>NUCLEOTIDE SEQUENCE [LARGE SCALE GENOMIC DNA]</scope>
    <source>
        <strain evidence="6">JCM 9377</strain>
    </source>
</reference>
<dbReference type="Proteomes" id="UP001501237">
    <property type="component" value="Unassembled WGS sequence"/>
</dbReference>
<feature type="domain" description="Glycosyl transferase family 1" evidence="3">
    <location>
        <begin position="219"/>
        <end position="360"/>
    </location>
</feature>
<dbReference type="Gene3D" id="3.40.50.2000">
    <property type="entry name" value="Glycogen Phosphorylase B"/>
    <property type="match status" value="2"/>
</dbReference>
<dbReference type="InterPro" id="IPR001296">
    <property type="entry name" value="Glyco_trans_1"/>
</dbReference>
<keyword evidence="6" id="KW-1185">Reference proteome</keyword>
<dbReference type="RefSeq" id="WP_344821357.1">
    <property type="nucleotide sequence ID" value="NZ_BAAAUV010000001.1"/>
</dbReference>
<keyword evidence="1" id="KW-0328">Glycosyltransferase</keyword>
<sequence>MKISMIAVDGIDQVTPLARELGEQGHHVTIHTRSEKPGKRRTTLAANVVVDPIPAGPERPLDGADLLPHLGAFGEALARRWAKTGPDVVHAHGWTSGLAAMTASRSLGADEISASPEQLAAGRRLPLLQTYGPPAPHAARVDPAAKARLERALGRSAAASTVPCGDDREDLVRLGVPRTRIAVLPTGVDTEEFTERGPVAPRGERHRLLVLTGPDSRAHLAVRALTRLPGTELVIAGGPHAADLETDPDATELRTLAKDLGVDDRVIMLGELARKQAPRLIRSADLVLALHHDPYGTIALQAMACGVPVIAHDSGAHRDTVVDGITGVLVPDLQPGALARRVRDLLANPVRREALGIAAADRVASRHSWDRIARETASLYDKIA</sequence>
<name>A0ABP6PWI8_9ACTN</name>
<dbReference type="InterPro" id="IPR028098">
    <property type="entry name" value="Glyco_trans_4-like_N"/>
</dbReference>
<evidence type="ECO:0000256" key="1">
    <source>
        <dbReference type="ARBA" id="ARBA00022676"/>
    </source>
</evidence>
<accession>A0ABP6PWI8</accession>
<dbReference type="Pfam" id="PF13579">
    <property type="entry name" value="Glyco_trans_4_4"/>
    <property type="match status" value="1"/>
</dbReference>
<keyword evidence="2" id="KW-0808">Transferase</keyword>
<evidence type="ECO:0000313" key="6">
    <source>
        <dbReference type="Proteomes" id="UP001501237"/>
    </source>
</evidence>
<evidence type="ECO:0000259" key="4">
    <source>
        <dbReference type="Pfam" id="PF13579"/>
    </source>
</evidence>
<evidence type="ECO:0000256" key="2">
    <source>
        <dbReference type="ARBA" id="ARBA00022679"/>
    </source>
</evidence>
<comment type="caution">
    <text evidence="5">The sequence shown here is derived from an EMBL/GenBank/DDBJ whole genome shotgun (WGS) entry which is preliminary data.</text>
</comment>
<proteinExistence type="predicted"/>
<dbReference type="PANTHER" id="PTHR12526">
    <property type="entry name" value="GLYCOSYLTRANSFERASE"/>
    <property type="match status" value="1"/>
</dbReference>
<dbReference type="PANTHER" id="PTHR12526:SF635">
    <property type="entry name" value="GLYCOSYL TRANSFERASE GROUP 1"/>
    <property type="match status" value="1"/>
</dbReference>